<feature type="region of interest" description="Disordered" evidence="1">
    <location>
        <begin position="78"/>
        <end position="100"/>
    </location>
</feature>
<proteinExistence type="predicted"/>
<accession>A0A7W5TSK1</accession>
<evidence type="ECO:0000313" key="3">
    <source>
        <dbReference type="Proteomes" id="UP000547528"/>
    </source>
</evidence>
<dbReference type="Proteomes" id="UP000547528">
    <property type="component" value="Unassembled WGS sequence"/>
</dbReference>
<dbReference type="AlphaFoldDB" id="A0A7W5TSK1"/>
<dbReference type="EMBL" id="JACIBT010000004">
    <property type="protein sequence ID" value="MBB3667872.1"/>
    <property type="molecule type" value="Genomic_DNA"/>
</dbReference>
<feature type="compositionally biased region" description="Basic and acidic residues" evidence="1">
    <location>
        <begin position="51"/>
        <end position="62"/>
    </location>
</feature>
<evidence type="ECO:0000313" key="2">
    <source>
        <dbReference type="EMBL" id="MBB3667872.1"/>
    </source>
</evidence>
<name>A0A7W5TSK1_9MICC</name>
<evidence type="ECO:0000256" key="1">
    <source>
        <dbReference type="SAM" id="MobiDB-lite"/>
    </source>
</evidence>
<protein>
    <submittedName>
        <fullName evidence="2">Uncharacterized protein</fullName>
    </submittedName>
</protein>
<gene>
    <name evidence="2" type="ORF">FHX47_001494</name>
</gene>
<keyword evidence="3" id="KW-1185">Reference proteome</keyword>
<reference evidence="2 3" key="1">
    <citation type="submission" date="2020-08" db="EMBL/GenBank/DDBJ databases">
        <title>Sequencing the genomes of 1000 actinobacteria strains.</title>
        <authorList>
            <person name="Klenk H.-P."/>
        </authorList>
    </citation>
    <scope>NUCLEOTIDE SEQUENCE [LARGE SCALE GENOMIC DNA]</scope>
    <source>
        <strain evidence="2 3">DSM 28238</strain>
    </source>
</reference>
<feature type="region of interest" description="Disordered" evidence="1">
    <location>
        <begin position="28"/>
        <end position="62"/>
    </location>
</feature>
<comment type="caution">
    <text evidence="2">The sequence shown here is derived from an EMBL/GenBank/DDBJ whole genome shotgun (WGS) entry which is preliminary data.</text>
</comment>
<organism evidence="2 3">
    <name type="scientific">Garicola koreensis</name>
    <dbReference type="NCBI Taxonomy" id="1262554"/>
    <lineage>
        <taxon>Bacteria</taxon>
        <taxon>Bacillati</taxon>
        <taxon>Actinomycetota</taxon>
        <taxon>Actinomycetes</taxon>
        <taxon>Micrococcales</taxon>
        <taxon>Micrococcaceae</taxon>
        <taxon>Garicola</taxon>
    </lineage>
</organism>
<sequence>MWNLVAAHHQGPRPFFHTLLNILRAVPTPAPKNPYTSNSPNCPNYRKGSKKRPDGHHYDADARQTGLVGWKYRERVSNSKRQWHHEQNGPCADKFVGKYH</sequence>